<feature type="domain" description="ATPase dynein-related AAA" evidence="1">
    <location>
        <begin position="21"/>
        <end position="117"/>
    </location>
</feature>
<evidence type="ECO:0000259" key="1">
    <source>
        <dbReference type="Pfam" id="PF07728"/>
    </source>
</evidence>
<reference evidence="2" key="1">
    <citation type="submission" date="2018-05" db="EMBL/GenBank/DDBJ databases">
        <authorList>
            <person name="Lanie J.A."/>
            <person name="Ng W.-L."/>
            <person name="Kazmierczak K.M."/>
            <person name="Andrzejewski T.M."/>
            <person name="Davidsen T.M."/>
            <person name="Wayne K.J."/>
            <person name="Tettelin H."/>
            <person name="Glass J.I."/>
            <person name="Rusch D."/>
            <person name="Podicherti R."/>
            <person name="Tsui H.-C.T."/>
            <person name="Winkler M.E."/>
        </authorList>
    </citation>
    <scope>NUCLEOTIDE SEQUENCE</scope>
</reference>
<sequence length="358" mass="39744">MAVDFKTFNIVAPLIADAKYPVLLRGRHGIGKSCVVYQFAETVGLPVVERRASQMTEGDLVGLPVIDEVKGTTTFNPPDWFKAACDNAVVLFLDEVDRATPEVRQGIFELTDSRKLNGHVLDEGTMIFAAVNGGEHGAEYQVGEMDPAELDRWTVYDIEPTVEDWLDWGNGKVLPLVWDFINNNRGHLEHKETFEPNKKYPSRRSWDRLSQTVEKAGLWEAEDVDFGLLFNVTAGFVGFEAAVTFVDFAKNYDRQVTVDDLLAGKIEKTEKFAMNEHCALIEKLGASGRITEELTDDELTALGTYFIVLPGEAAMKLWNTVAECDKDATIKLHGVVYDGKKVGDHLTELLVGDVTPAA</sequence>
<dbReference type="GO" id="GO:0016887">
    <property type="term" value="F:ATP hydrolysis activity"/>
    <property type="evidence" value="ECO:0007669"/>
    <property type="project" value="InterPro"/>
</dbReference>
<dbReference type="InterPro" id="IPR027417">
    <property type="entry name" value="P-loop_NTPase"/>
</dbReference>
<proteinExistence type="predicted"/>
<dbReference type="AlphaFoldDB" id="A0A382GC92"/>
<dbReference type="GO" id="GO:0005524">
    <property type="term" value="F:ATP binding"/>
    <property type="evidence" value="ECO:0007669"/>
    <property type="project" value="InterPro"/>
</dbReference>
<dbReference type="InterPro" id="IPR011704">
    <property type="entry name" value="ATPase_dyneun-rel_AAA"/>
</dbReference>
<gene>
    <name evidence="2" type="ORF">METZ01_LOCUS225712</name>
</gene>
<dbReference type="Gene3D" id="3.40.50.300">
    <property type="entry name" value="P-loop containing nucleotide triphosphate hydrolases"/>
    <property type="match status" value="1"/>
</dbReference>
<dbReference type="SUPFAM" id="SSF52540">
    <property type="entry name" value="P-loop containing nucleoside triphosphate hydrolases"/>
    <property type="match status" value="1"/>
</dbReference>
<dbReference type="Pfam" id="PF07728">
    <property type="entry name" value="AAA_5"/>
    <property type="match status" value="1"/>
</dbReference>
<protein>
    <recommendedName>
        <fullName evidence="1">ATPase dynein-related AAA domain-containing protein</fullName>
    </recommendedName>
</protein>
<organism evidence="2">
    <name type="scientific">marine metagenome</name>
    <dbReference type="NCBI Taxonomy" id="408172"/>
    <lineage>
        <taxon>unclassified sequences</taxon>
        <taxon>metagenomes</taxon>
        <taxon>ecological metagenomes</taxon>
    </lineage>
</organism>
<name>A0A382GC92_9ZZZZ</name>
<evidence type="ECO:0000313" key="2">
    <source>
        <dbReference type="EMBL" id="SVB72858.1"/>
    </source>
</evidence>
<dbReference type="EMBL" id="UINC01054765">
    <property type="protein sequence ID" value="SVB72858.1"/>
    <property type="molecule type" value="Genomic_DNA"/>
</dbReference>
<accession>A0A382GC92</accession>